<keyword evidence="2" id="KW-0808">Transferase</keyword>
<dbReference type="EMBL" id="JACHIU010000001">
    <property type="protein sequence ID" value="MBB6472860.1"/>
    <property type="molecule type" value="Genomic_DNA"/>
</dbReference>
<dbReference type="GO" id="GO:0016747">
    <property type="term" value="F:acyltransferase activity, transferring groups other than amino-acyl groups"/>
    <property type="evidence" value="ECO:0007669"/>
    <property type="project" value="InterPro"/>
</dbReference>
<reference evidence="2 3" key="1">
    <citation type="submission" date="2020-08" db="EMBL/GenBank/DDBJ databases">
        <title>Sequencing the genomes of 1000 actinobacteria strains.</title>
        <authorList>
            <person name="Klenk H.-P."/>
        </authorList>
    </citation>
    <scope>NUCLEOTIDE SEQUENCE [LARGE SCALE GENOMIC DNA]</scope>
    <source>
        <strain evidence="2 3">DSM 44936</strain>
    </source>
</reference>
<accession>A0A7X0ICS4</accession>
<dbReference type="CDD" id="cd04301">
    <property type="entry name" value="NAT_SF"/>
    <property type="match status" value="1"/>
</dbReference>
<dbReference type="Gene3D" id="3.40.630.30">
    <property type="match status" value="1"/>
</dbReference>
<protein>
    <submittedName>
        <fullName evidence="2">GNAT superfamily N-acetyltransferase</fullName>
    </submittedName>
</protein>
<name>A0A7X0ICS4_9ACTN</name>
<dbReference type="AlphaFoldDB" id="A0A7X0ICS4"/>
<comment type="caution">
    <text evidence="2">The sequence shown here is derived from an EMBL/GenBank/DDBJ whole genome shotgun (WGS) entry which is preliminary data.</text>
</comment>
<proteinExistence type="predicted"/>
<organism evidence="2 3">
    <name type="scientific">Sphaerisporangium rubeum</name>
    <dbReference type="NCBI Taxonomy" id="321317"/>
    <lineage>
        <taxon>Bacteria</taxon>
        <taxon>Bacillati</taxon>
        <taxon>Actinomycetota</taxon>
        <taxon>Actinomycetes</taxon>
        <taxon>Streptosporangiales</taxon>
        <taxon>Streptosporangiaceae</taxon>
        <taxon>Sphaerisporangium</taxon>
    </lineage>
</organism>
<dbReference type="Proteomes" id="UP000555564">
    <property type="component" value="Unassembled WGS sequence"/>
</dbReference>
<dbReference type="InterPro" id="IPR000182">
    <property type="entry name" value="GNAT_dom"/>
</dbReference>
<evidence type="ECO:0000313" key="3">
    <source>
        <dbReference type="Proteomes" id="UP000555564"/>
    </source>
</evidence>
<sequence length="188" mass="19933">MGTMPGRPPCGGAAEGALFRDDTARPDRAVVHLVERRSVRRHLLDVADVAQEVFTQPPWGESVAAARQVAARLLADSTRPGFVLAVAVRGDEPCGFAYGLRCSRLAALARRAPAHDFTLRDLGVLPEARGQGLGAALHDAVLSAAAPGTRWLSTHPAAVEALGLYRAKGWRCAALSGVRVIMTRPDGR</sequence>
<evidence type="ECO:0000313" key="2">
    <source>
        <dbReference type="EMBL" id="MBB6472860.1"/>
    </source>
</evidence>
<keyword evidence="3" id="KW-1185">Reference proteome</keyword>
<dbReference type="Pfam" id="PF00583">
    <property type="entry name" value="Acetyltransf_1"/>
    <property type="match status" value="1"/>
</dbReference>
<gene>
    <name evidence="2" type="ORF">BJ992_002291</name>
</gene>
<dbReference type="InterPro" id="IPR016181">
    <property type="entry name" value="Acyl_CoA_acyltransferase"/>
</dbReference>
<feature type="domain" description="N-acetyltransferase" evidence="1">
    <location>
        <begin position="34"/>
        <end position="187"/>
    </location>
</feature>
<dbReference type="PROSITE" id="PS51186">
    <property type="entry name" value="GNAT"/>
    <property type="match status" value="1"/>
</dbReference>
<dbReference type="SUPFAM" id="SSF55729">
    <property type="entry name" value="Acyl-CoA N-acyltransferases (Nat)"/>
    <property type="match status" value="1"/>
</dbReference>
<evidence type="ECO:0000259" key="1">
    <source>
        <dbReference type="PROSITE" id="PS51186"/>
    </source>
</evidence>
<dbReference type="RefSeq" id="WP_184980237.1">
    <property type="nucleotide sequence ID" value="NZ_BAAALO010000001.1"/>
</dbReference>